<accession>A0A369A5T0</accession>
<dbReference type="Pfam" id="PF04024">
    <property type="entry name" value="PspC"/>
    <property type="match status" value="1"/>
</dbReference>
<gene>
    <name evidence="3" type="ORF">DES35_102223</name>
</gene>
<feature type="domain" description="Phage shock protein PspC N-terminal" evidence="2">
    <location>
        <begin position="2"/>
        <end position="52"/>
    </location>
</feature>
<evidence type="ECO:0000313" key="3">
    <source>
        <dbReference type="EMBL" id="RCX03768.1"/>
    </source>
</evidence>
<dbReference type="RefSeq" id="WP_084180097.1">
    <property type="nucleotide sequence ID" value="NZ_BHZF01000002.1"/>
</dbReference>
<dbReference type="EMBL" id="QPJS01000002">
    <property type="protein sequence ID" value="RCX03768.1"/>
    <property type="molecule type" value="Genomic_DNA"/>
</dbReference>
<dbReference type="Proteomes" id="UP000253517">
    <property type="component" value="Unassembled WGS sequence"/>
</dbReference>
<keyword evidence="1" id="KW-1133">Transmembrane helix</keyword>
<keyword evidence="1" id="KW-0472">Membrane</keyword>
<keyword evidence="4" id="KW-1185">Reference proteome</keyword>
<sequence length="54" mass="6224">MEDTVIFGVCDWLSRRFNLDRRGLRIAFVIGTFISFGTVIVAYLILALVKPKYE</sequence>
<proteinExistence type="predicted"/>
<evidence type="ECO:0000259" key="2">
    <source>
        <dbReference type="Pfam" id="PF04024"/>
    </source>
</evidence>
<reference evidence="3 4" key="1">
    <citation type="submission" date="2018-07" db="EMBL/GenBank/DDBJ databases">
        <title>Genomic Encyclopedia of Type Strains, Phase IV (KMG-IV): sequencing the most valuable type-strain genomes for metagenomic binning, comparative biology and taxonomic classification.</title>
        <authorList>
            <person name="Goeker M."/>
        </authorList>
    </citation>
    <scope>NUCLEOTIDE SEQUENCE [LARGE SCALE GENOMIC DNA]</scope>
    <source>
        <strain evidence="3 4">DSM 21410</strain>
    </source>
</reference>
<feature type="transmembrane region" description="Helical" evidence="1">
    <location>
        <begin position="26"/>
        <end position="49"/>
    </location>
</feature>
<evidence type="ECO:0000256" key="1">
    <source>
        <dbReference type="SAM" id="Phobius"/>
    </source>
</evidence>
<keyword evidence="1" id="KW-0812">Transmembrane</keyword>
<protein>
    <submittedName>
        <fullName evidence="3">Phage shock protein C (PspC) family protein</fullName>
    </submittedName>
</protein>
<organism evidence="3 4">
    <name type="scientific">Schleiferia thermophila</name>
    <dbReference type="NCBI Taxonomy" id="884107"/>
    <lineage>
        <taxon>Bacteria</taxon>
        <taxon>Pseudomonadati</taxon>
        <taxon>Bacteroidota</taxon>
        <taxon>Flavobacteriia</taxon>
        <taxon>Flavobacteriales</taxon>
        <taxon>Schleiferiaceae</taxon>
        <taxon>Schleiferia</taxon>
    </lineage>
</organism>
<dbReference type="AlphaFoldDB" id="A0A369A5T0"/>
<name>A0A369A5T0_9FLAO</name>
<evidence type="ECO:0000313" key="4">
    <source>
        <dbReference type="Proteomes" id="UP000253517"/>
    </source>
</evidence>
<comment type="caution">
    <text evidence="3">The sequence shown here is derived from an EMBL/GenBank/DDBJ whole genome shotgun (WGS) entry which is preliminary data.</text>
</comment>
<dbReference type="InterPro" id="IPR007168">
    <property type="entry name" value="Phageshock_PspC_N"/>
</dbReference>